<proteinExistence type="predicted"/>
<dbReference type="Gene3D" id="1.10.167.10">
    <property type="entry name" value="Regulator of G-protein Signalling 4, domain 2"/>
    <property type="match status" value="1"/>
</dbReference>
<feature type="region of interest" description="Disordered" evidence="1">
    <location>
        <begin position="488"/>
        <end position="507"/>
    </location>
</feature>
<dbReference type="InterPro" id="IPR044926">
    <property type="entry name" value="RGS_subdomain_2"/>
</dbReference>
<feature type="transmembrane region" description="Helical" evidence="2">
    <location>
        <begin position="265"/>
        <end position="288"/>
    </location>
</feature>
<gene>
    <name evidence="3" type="ORF">BN1708_002388</name>
</gene>
<dbReference type="PANTHER" id="PTHR10845">
    <property type="entry name" value="REGULATOR OF G PROTEIN SIGNALING"/>
    <property type="match status" value="1"/>
</dbReference>
<evidence type="ECO:0000313" key="4">
    <source>
        <dbReference type="Proteomes" id="UP000044602"/>
    </source>
</evidence>
<dbReference type="SUPFAM" id="SSF48097">
    <property type="entry name" value="Regulator of G-protein signaling, RGS"/>
    <property type="match status" value="1"/>
</dbReference>
<feature type="non-terminal residue" evidence="3">
    <location>
        <position position="1"/>
    </location>
</feature>
<dbReference type="Proteomes" id="UP000044602">
    <property type="component" value="Unassembled WGS sequence"/>
</dbReference>
<accession>A0A0G4KQC0</accession>
<evidence type="ECO:0000313" key="3">
    <source>
        <dbReference type="EMBL" id="CRK11972.1"/>
    </source>
</evidence>
<reference evidence="3 4" key="1">
    <citation type="submission" date="2015-05" db="EMBL/GenBank/DDBJ databases">
        <authorList>
            <person name="Wang D.B."/>
            <person name="Wang M."/>
        </authorList>
    </citation>
    <scope>NUCLEOTIDE SEQUENCE [LARGE SCALE GENOMIC DNA]</scope>
    <source>
        <strain evidence="3">VL1</strain>
    </source>
</reference>
<organism evidence="3 4">
    <name type="scientific">Verticillium longisporum</name>
    <name type="common">Verticillium dahliae var. longisporum</name>
    <dbReference type="NCBI Taxonomy" id="100787"/>
    <lineage>
        <taxon>Eukaryota</taxon>
        <taxon>Fungi</taxon>
        <taxon>Dikarya</taxon>
        <taxon>Ascomycota</taxon>
        <taxon>Pezizomycotina</taxon>
        <taxon>Sordariomycetes</taxon>
        <taxon>Hypocreomycetidae</taxon>
        <taxon>Glomerellales</taxon>
        <taxon>Plectosphaerellaceae</taxon>
        <taxon>Verticillium</taxon>
    </lineage>
</organism>
<sequence length="584" mass="66816">QLPPSTFARQQTVRRRRFIMDPMAGLTVYNLPPAPPRWDHIGIFYVTFCLTWTTIVFSLMAFCWLNRTNPVLRHRGVGLSFGAIFFLHCYWFLAQIVYPIGGTMPVILAYSIQYFFMGIWFPLGVALFHASNSRFLHVAKLQKQYMQPELRSKSGCNGADSSWICRFRNMSYTKKIMLPIGFGIVLQILLTTGMWLACRKYHPSWGIPGTEIRGDNLMEQMVDLGQGWEWWPSVLWQVIWTWIVAPILLYRAWGIRDTMGWRFQTVGCCLASLHATPMFMVACYVPAFQVINPYYPPSQWIHLSIMFFEIFTIIIPAIQVVQQRRMVKKSAELNAKWETSSQTTTLRTSTSIEGKNSNISLAEKASSFDYLDEELGNRLLTMAALDHVLNENPEPLQEFSALSDFSGENIAFLTRVTRWKSTLTHAVTEENNLVLYNRAMDIYVDFISMRDAEFPLNLPSQQLKQLEEIFEQSTRTVLGEAVVNPATPFDFPSPSHGSRGQGDSKDDLLTETQYTGEIPTAFTPAVFDAAQAHIKYLVLTNTWPKFVAEMQSRRKSSETERTDISGDSQMTLASQVSSFFKRLI</sequence>
<keyword evidence="2" id="KW-0472">Membrane</keyword>
<keyword evidence="2" id="KW-0812">Transmembrane</keyword>
<feature type="transmembrane region" description="Helical" evidence="2">
    <location>
        <begin position="234"/>
        <end position="253"/>
    </location>
</feature>
<dbReference type="InterPro" id="IPR036305">
    <property type="entry name" value="RGS_sf"/>
</dbReference>
<feature type="transmembrane region" description="Helical" evidence="2">
    <location>
        <begin position="77"/>
        <end position="101"/>
    </location>
</feature>
<keyword evidence="2" id="KW-1133">Transmembrane helix</keyword>
<dbReference type="PANTHER" id="PTHR10845:SF268">
    <property type="entry name" value="RGS DOMAIN-CONTAINING PROTEIN"/>
    <property type="match status" value="1"/>
</dbReference>
<name>A0A0G4KQC0_VERLO</name>
<feature type="transmembrane region" description="Helical" evidence="2">
    <location>
        <begin position="300"/>
        <end position="321"/>
    </location>
</feature>
<dbReference type="AlphaFoldDB" id="A0A0G4KQC0"/>
<feature type="transmembrane region" description="Helical" evidence="2">
    <location>
        <begin position="107"/>
        <end position="130"/>
    </location>
</feature>
<feature type="transmembrane region" description="Helical" evidence="2">
    <location>
        <begin position="42"/>
        <end position="65"/>
    </location>
</feature>
<dbReference type="STRING" id="100787.A0A0G4KQC0"/>
<keyword evidence="4" id="KW-1185">Reference proteome</keyword>
<dbReference type="EMBL" id="CVQH01003335">
    <property type="protein sequence ID" value="CRK11972.1"/>
    <property type="molecule type" value="Genomic_DNA"/>
</dbReference>
<protein>
    <submittedName>
        <fullName evidence="3">Uncharacterized protein</fullName>
    </submittedName>
</protein>
<feature type="transmembrane region" description="Helical" evidence="2">
    <location>
        <begin position="176"/>
        <end position="197"/>
    </location>
</feature>
<evidence type="ECO:0000256" key="1">
    <source>
        <dbReference type="SAM" id="MobiDB-lite"/>
    </source>
</evidence>
<evidence type="ECO:0000256" key="2">
    <source>
        <dbReference type="SAM" id="Phobius"/>
    </source>
</evidence>